<evidence type="ECO:0000256" key="1">
    <source>
        <dbReference type="SAM" id="Phobius"/>
    </source>
</evidence>
<dbReference type="EMBL" id="JAFJYH010000499">
    <property type="protein sequence ID" value="KAG4411255.1"/>
    <property type="molecule type" value="Genomic_DNA"/>
</dbReference>
<dbReference type="PANTHER" id="PTHR10374:SF19">
    <property type="entry name" value="LYASE (GLO1), PUTATIVE (AFU_ORTHOLOGUE AFUA_2G13550)-RELATED"/>
    <property type="match status" value="1"/>
</dbReference>
<organism evidence="3 4">
    <name type="scientific">Cadophora malorum</name>
    <dbReference type="NCBI Taxonomy" id="108018"/>
    <lineage>
        <taxon>Eukaryota</taxon>
        <taxon>Fungi</taxon>
        <taxon>Dikarya</taxon>
        <taxon>Ascomycota</taxon>
        <taxon>Pezizomycotina</taxon>
        <taxon>Leotiomycetes</taxon>
        <taxon>Helotiales</taxon>
        <taxon>Ploettnerulaceae</taxon>
        <taxon>Cadophora</taxon>
    </lineage>
</organism>
<proteinExistence type="predicted"/>
<dbReference type="Proteomes" id="UP000664132">
    <property type="component" value="Unassembled WGS sequence"/>
</dbReference>
<feature type="transmembrane region" description="Helical" evidence="1">
    <location>
        <begin position="17"/>
        <end position="36"/>
    </location>
</feature>
<comment type="caution">
    <text evidence="3">The sequence shown here is derived from an EMBL/GenBank/DDBJ whole genome shotgun (WGS) entry which is preliminary data.</text>
</comment>
<evidence type="ECO:0000313" key="3">
    <source>
        <dbReference type="EMBL" id="KAG4411255.1"/>
    </source>
</evidence>
<protein>
    <recommendedName>
        <fullName evidence="2">VOC domain-containing protein</fullName>
    </recommendedName>
</protein>
<name>A0A8H7SYM6_9HELO</name>
<dbReference type="InterPro" id="IPR029068">
    <property type="entry name" value="Glyas_Bleomycin-R_OHBP_Dase"/>
</dbReference>
<dbReference type="InterPro" id="IPR004360">
    <property type="entry name" value="Glyas_Fos-R_dOase_dom"/>
</dbReference>
<gene>
    <name evidence="3" type="ORF">IFR04_015602</name>
</gene>
<keyword evidence="1" id="KW-1133">Transmembrane helix</keyword>
<sequence length="170" mass="19320">MLRIRNPEASLRFYNDFLGLHTIFIFNTGAWTIYYLGPRDVSIAELGTAKGLLELYYVPPKEGESRDVKYRHGNETDGLGQGFGHLGFTVPDVKEVLERAKQFGYEIIKPLGESEVGQYGVEGLEEGKVEEGRDVVEGYKFVFRQLAFLRDPDGYWVEIVPQKVEQPPKS</sequence>
<keyword evidence="1" id="KW-0472">Membrane</keyword>
<dbReference type="OrthoDB" id="16820at2759"/>
<dbReference type="InterPro" id="IPR037523">
    <property type="entry name" value="VOC_core"/>
</dbReference>
<feature type="domain" description="VOC" evidence="2">
    <location>
        <begin position="1"/>
        <end position="162"/>
    </location>
</feature>
<dbReference type="PANTHER" id="PTHR10374">
    <property type="entry name" value="LACTOYLGLUTATHIONE LYASE GLYOXALASE I"/>
    <property type="match status" value="1"/>
</dbReference>
<accession>A0A8H7SYM6</accession>
<dbReference type="Pfam" id="PF00903">
    <property type="entry name" value="Glyoxalase"/>
    <property type="match status" value="1"/>
</dbReference>
<evidence type="ECO:0000259" key="2">
    <source>
        <dbReference type="PROSITE" id="PS51819"/>
    </source>
</evidence>
<dbReference type="SUPFAM" id="SSF54593">
    <property type="entry name" value="Glyoxalase/Bleomycin resistance protein/Dihydroxybiphenyl dioxygenase"/>
    <property type="match status" value="1"/>
</dbReference>
<evidence type="ECO:0000313" key="4">
    <source>
        <dbReference type="Proteomes" id="UP000664132"/>
    </source>
</evidence>
<dbReference type="Gene3D" id="3.10.180.10">
    <property type="entry name" value="2,3-Dihydroxybiphenyl 1,2-Dioxygenase, domain 1"/>
    <property type="match status" value="1"/>
</dbReference>
<reference evidence="3" key="1">
    <citation type="submission" date="2021-02" db="EMBL/GenBank/DDBJ databases">
        <title>Genome sequence Cadophora malorum strain M34.</title>
        <authorList>
            <person name="Stefanovic E."/>
            <person name="Vu D."/>
            <person name="Scully C."/>
            <person name="Dijksterhuis J."/>
            <person name="Roader J."/>
            <person name="Houbraken J."/>
        </authorList>
    </citation>
    <scope>NUCLEOTIDE SEQUENCE</scope>
    <source>
        <strain evidence="3">M34</strain>
    </source>
</reference>
<keyword evidence="4" id="KW-1185">Reference proteome</keyword>
<keyword evidence="1" id="KW-0812">Transmembrane</keyword>
<dbReference type="AlphaFoldDB" id="A0A8H7SYM6"/>
<dbReference type="PROSITE" id="PS51819">
    <property type="entry name" value="VOC"/>
    <property type="match status" value="1"/>
</dbReference>